<comment type="caution">
    <text evidence="4">The sequence shown here is derived from an EMBL/GenBank/DDBJ whole genome shotgun (WGS) entry which is preliminary data.</text>
</comment>
<dbReference type="InterPro" id="IPR001753">
    <property type="entry name" value="Enoyl-CoA_hydra/iso"/>
</dbReference>
<dbReference type="InterPro" id="IPR014748">
    <property type="entry name" value="Enoyl-CoA_hydra_C"/>
</dbReference>
<dbReference type="Pfam" id="PF00378">
    <property type="entry name" value="ECH_1"/>
    <property type="match status" value="1"/>
</dbReference>
<accession>A0A2N3PP09</accession>
<dbReference type="PANTHER" id="PTHR11941:SF169">
    <property type="entry name" value="(7AS)-7A-METHYL-1,5-DIOXO-2,3,5,6,7,7A-HEXAHYDRO-1H-INDENE-CARBOXYL-COA HYDROLASE"/>
    <property type="match status" value="1"/>
</dbReference>
<comment type="similarity">
    <text evidence="1">Belongs to the enoyl-CoA hydratase/isomerase family.</text>
</comment>
<sequence>MSATDVVTYEVRDRVAIITINRPEKRNALTKQVVESLNAAWLRFNASDERVAVITATGETAFTAGADLNDVPHDLWRAIPGIGVEVEKPVIAAVSGWVVGGGLLFAQYSDILVASETSKFSYPEAKVGFSGGLIASLAARIPHKIAMEMLLLGEPLSAQRAYEIGLVNKVVPAGQHLEAALEYANKLAANAPLVLAQLKRFVSRTIPKGPSELAGIARRDVDRVTFSDDFAEGLAAFKEKRPPVFQGS</sequence>
<gene>
    <name evidence="4" type="ORF">CWS72_23100</name>
</gene>
<dbReference type="RefSeq" id="WP_101253013.1">
    <property type="nucleotide sequence ID" value="NZ_PIUM01000037.1"/>
</dbReference>
<evidence type="ECO:0000313" key="5">
    <source>
        <dbReference type="Proteomes" id="UP000233293"/>
    </source>
</evidence>
<evidence type="ECO:0000256" key="1">
    <source>
        <dbReference type="ARBA" id="ARBA00005254"/>
    </source>
</evidence>
<dbReference type="EMBL" id="PIUM01000037">
    <property type="protein sequence ID" value="PKU22127.1"/>
    <property type="molecule type" value="Genomic_DNA"/>
</dbReference>
<protein>
    <submittedName>
        <fullName evidence="4">Enoyl-CoA hydratase</fullName>
    </submittedName>
</protein>
<dbReference type="Gene3D" id="3.90.226.10">
    <property type="entry name" value="2-enoyl-CoA Hydratase, Chain A, domain 1"/>
    <property type="match status" value="1"/>
</dbReference>
<dbReference type="GO" id="GO:0016829">
    <property type="term" value="F:lyase activity"/>
    <property type="evidence" value="ECO:0007669"/>
    <property type="project" value="UniProtKB-KW"/>
</dbReference>
<evidence type="ECO:0000313" key="4">
    <source>
        <dbReference type="EMBL" id="PKU22127.1"/>
    </source>
</evidence>
<keyword evidence="2" id="KW-0443">Lipid metabolism</keyword>
<keyword evidence="5" id="KW-1185">Reference proteome</keyword>
<evidence type="ECO:0000256" key="3">
    <source>
        <dbReference type="ARBA" id="ARBA00023239"/>
    </source>
</evidence>
<dbReference type="AlphaFoldDB" id="A0A2N3PP09"/>
<name>A0A2N3PP09_9PROT</name>
<keyword evidence="3" id="KW-0456">Lyase</keyword>
<dbReference type="Gene3D" id="1.10.12.10">
    <property type="entry name" value="Lyase 2-enoyl-coa Hydratase, Chain A, domain 2"/>
    <property type="match status" value="1"/>
</dbReference>
<organism evidence="4 5">
    <name type="scientific">Telmatospirillum siberiense</name>
    <dbReference type="NCBI Taxonomy" id="382514"/>
    <lineage>
        <taxon>Bacteria</taxon>
        <taxon>Pseudomonadati</taxon>
        <taxon>Pseudomonadota</taxon>
        <taxon>Alphaproteobacteria</taxon>
        <taxon>Rhodospirillales</taxon>
        <taxon>Rhodospirillaceae</taxon>
        <taxon>Telmatospirillum</taxon>
    </lineage>
</organism>
<dbReference type="InterPro" id="IPR029045">
    <property type="entry name" value="ClpP/crotonase-like_dom_sf"/>
</dbReference>
<dbReference type="CDD" id="cd06558">
    <property type="entry name" value="crotonase-like"/>
    <property type="match status" value="1"/>
</dbReference>
<dbReference type="PANTHER" id="PTHR11941">
    <property type="entry name" value="ENOYL-COA HYDRATASE-RELATED"/>
    <property type="match status" value="1"/>
</dbReference>
<proteinExistence type="inferred from homology"/>
<reference evidence="5" key="1">
    <citation type="submission" date="2017-12" db="EMBL/GenBank/DDBJ databases">
        <title>Draft genome sequence of Telmatospirillum siberiense 26-4b1T, an acidotolerant peatland alphaproteobacterium potentially involved in sulfur cycling.</title>
        <authorList>
            <person name="Hausmann B."/>
            <person name="Pjevac P."/>
            <person name="Schreck K."/>
            <person name="Herbold C.W."/>
            <person name="Daims H."/>
            <person name="Wagner M."/>
            <person name="Pester M."/>
            <person name="Loy A."/>
        </authorList>
    </citation>
    <scope>NUCLEOTIDE SEQUENCE [LARGE SCALE GENOMIC DNA]</scope>
    <source>
        <strain evidence="5">26-4b1</strain>
    </source>
</reference>
<dbReference type="GO" id="GO:0006635">
    <property type="term" value="P:fatty acid beta-oxidation"/>
    <property type="evidence" value="ECO:0007669"/>
    <property type="project" value="TreeGrafter"/>
</dbReference>
<dbReference type="Proteomes" id="UP000233293">
    <property type="component" value="Unassembled WGS sequence"/>
</dbReference>
<dbReference type="OrthoDB" id="7957667at2"/>
<dbReference type="SUPFAM" id="SSF52096">
    <property type="entry name" value="ClpP/crotonase"/>
    <property type="match status" value="1"/>
</dbReference>
<evidence type="ECO:0000256" key="2">
    <source>
        <dbReference type="ARBA" id="ARBA00023098"/>
    </source>
</evidence>